<dbReference type="Pfam" id="PF22157">
    <property type="entry name" value="SupH-like_C"/>
    <property type="match status" value="1"/>
</dbReference>
<comment type="similarity">
    <text evidence="1 2">Belongs to the glycosyl hydrolase 13 family.</text>
</comment>
<keyword evidence="6" id="KW-1185">Reference proteome</keyword>
<evidence type="ECO:0000313" key="5">
    <source>
        <dbReference type="EMBL" id="RZS78555.1"/>
    </source>
</evidence>
<gene>
    <name evidence="5" type="ORF">EV675_5209</name>
</gene>
<dbReference type="InterPro" id="IPR017853">
    <property type="entry name" value="GH"/>
</dbReference>
<evidence type="ECO:0000259" key="4">
    <source>
        <dbReference type="SMART" id="SM00642"/>
    </source>
</evidence>
<keyword evidence="3" id="KW-0119">Carbohydrate metabolism</keyword>
<protein>
    <recommendedName>
        <fullName evidence="3">Alpha-amylase</fullName>
        <ecNumber evidence="3">3.2.1.1</ecNumber>
    </recommendedName>
</protein>
<dbReference type="InterPro" id="IPR006047">
    <property type="entry name" value="GH13_cat_dom"/>
</dbReference>
<evidence type="ECO:0000256" key="1">
    <source>
        <dbReference type="ARBA" id="ARBA00008061"/>
    </source>
</evidence>
<name>A0A4Q7N8X8_9BURK</name>
<organism evidence="5 6">
    <name type="scientific">Pigmentiphaga kullae</name>
    <dbReference type="NCBI Taxonomy" id="151784"/>
    <lineage>
        <taxon>Bacteria</taxon>
        <taxon>Pseudomonadati</taxon>
        <taxon>Pseudomonadota</taxon>
        <taxon>Betaproteobacteria</taxon>
        <taxon>Burkholderiales</taxon>
        <taxon>Alcaligenaceae</taxon>
        <taxon>Pigmentiphaga</taxon>
    </lineage>
</organism>
<dbReference type="SUPFAM" id="SSF51445">
    <property type="entry name" value="(Trans)glycosidases"/>
    <property type="match status" value="1"/>
</dbReference>
<dbReference type="InterPro" id="IPR045857">
    <property type="entry name" value="O16G_dom_2"/>
</dbReference>
<comment type="catalytic activity">
    <reaction evidence="3">
        <text>Endohydrolysis of (1-&gt;4)-alpha-D-glucosidic linkages in polysaccharides containing three or more (1-&gt;4)-alpha-linked D-glucose units.</text>
        <dbReference type="EC" id="3.2.1.1"/>
    </reaction>
</comment>
<feature type="domain" description="Glycosyl hydrolase family 13 catalytic" evidence="4">
    <location>
        <begin position="13"/>
        <end position="407"/>
    </location>
</feature>
<accession>A0A4Q7N8X8</accession>
<dbReference type="PRINTS" id="PR00110">
    <property type="entry name" value="ALPHAAMYLASE"/>
</dbReference>
<dbReference type="GO" id="GO:0005975">
    <property type="term" value="P:carbohydrate metabolic process"/>
    <property type="evidence" value="ECO:0007669"/>
    <property type="project" value="InterPro"/>
</dbReference>
<dbReference type="Gene3D" id="3.90.400.10">
    <property type="entry name" value="Oligo-1,6-glucosidase, Domain 2"/>
    <property type="match status" value="1"/>
</dbReference>
<dbReference type="PANTHER" id="PTHR10357:SF219">
    <property type="entry name" value="MALTOSE ALPHA-D-GLUCOSYLTRANSFERASE"/>
    <property type="match status" value="1"/>
</dbReference>
<evidence type="ECO:0000256" key="3">
    <source>
        <dbReference type="RuleBase" id="RU361134"/>
    </source>
</evidence>
<dbReference type="GO" id="GO:0016740">
    <property type="term" value="F:transferase activity"/>
    <property type="evidence" value="ECO:0007669"/>
    <property type="project" value="UniProtKB-KW"/>
</dbReference>
<dbReference type="Gene3D" id="3.20.20.80">
    <property type="entry name" value="Glycosidases"/>
    <property type="match status" value="1"/>
</dbReference>
<dbReference type="EMBL" id="SGXC01000003">
    <property type="protein sequence ID" value="RZS78555.1"/>
    <property type="molecule type" value="Genomic_DNA"/>
</dbReference>
<proteinExistence type="inferred from homology"/>
<dbReference type="PANTHER" id="PTHR10357">
    <property type="entry name" value="ALPHA-AMYLASE FAMILY MEMBER"/>
    <property type="match status" value="1"/>
</dbReference>
<dbReference type="Pfam" id="PF00128">
    <property type="entry name" value="Alpha-amylase"/>
    <property type="match status" value="2"/>
</dbReference>
<dbReference type="InterPro" id="IPR054049">
    <property type="entry name" value="SupH-like_C"/>
</dbReference>
<dbReference type="GO" id="GO:0043169">
    <property type="term" value="F:cation binding"/>
    <property type="evidence" value="ECO:0007669"/>
    <property type="project" value="InterPro"/>
</dbReference>
<dbReference type="InterPro" id="IPR006046">
    <property type="entry name" value="Alpha_amylase"/>
</dbReference>
<dbReference type="CDD" id="cd11334">
    <property type="entry name" value="AmyAc_TreS"/>
    <property type="match status" value="1"/>
</dbReference>
<dbReference type="Proteomes" id="UP000292445">
    <property type="component" value="Unassembled WGS sequence"/>
</dbReference>
<dbReference type="OrthoDB" id="9805159at2"/>
<dbReference type="RefSeq" id="WP_130361370.1">
    <property type="nucleotide sequence ID" value="NZ_SGXC01000003.1"/>
</dbReference>
<dbReference type="SMART" id="SM00642">
    <property type="entry name" value="Aamy"/>
    <property type="match status" value="1"/>
</dbReference>
<dbReference type="AlphaFoldDB" id="A0A4Q7N8X8"/>
<keyword evidence="5" id="KW-0808">Transferase</keyword>
<evidence type="ECO:0000256" key="2">
    <source>
        <dbReference type="RuleBase" id="RU003615"/>
    </source>
</evidence>
<dbReference type="Gene3D" id="2.60.40.1180">
    <property type="entry name" value="Golgi alpha-mannosidase II"/>
    <property type="match status" value="1"/>
</dbReference>
<reference evidence="5 6" key="1">
    <citation type="submission" date="2019-02" db="EMBL/GenBank/DDBJ databases">
        <title>Genomic Encyclopedia of Type Strains, Phase IV (KMG-IV): sequencing the most valuable type-strain genomes for metagenomic binning, comparative biology and taxonomic classification.</title>
        <authorList>
            <person name="Goeker M."/>
        </authorList>
    </citation>
    <scope>NUCLEOTIDE SEQUENCE [LARGE SCALE GENOMIC DNA]</scope>
    <source>
        <strain evidence="5 6">K24</strain>
    </source>
</reference>
<evidence type="ECO:0000313" key="6">
    <source>
        <dbReference type="Proteomes" id="UP000292445"/>
    </source>
</evidence>
<keyword evidence="3" id="KW-0326">Glycosidase</keyword>
<sequence length="540" mass="61397">MVPLWYRNAIIYQVDPSLFRDANGDGLGDLAGVSERLEYLRGLGVTCLWLTPFYASPMRDGGYDVTDHLAVDPRFGALPDFVALMAKAEELGLRVIIDLVVHHTSDRHPWFQAARRDRTSRYRGYYVWADTPEPTDEKPIFPTVEDSVWTWDEQAGQYYKHIFYSHEPDLDLGNPEVRHEVERIMDFWLRLGVSGFRVDAASHMIDSARSPDPTDDGFWLLDDMRRFVSRRRADAVLLGEVDVPPCHYVDYFGRGDRLTLVLNFWLNNYLYLALARGKAEPLLRALAGQPDPPEGAQYALWLRNHDELDLERLSEDERREVMDCFAPDPEMRIYHRGIRRRLPPMLGGDKRRLALVHALLFCLPGTPILRYGEEIGMGDDLSLPERLAVRTAMQWSDEPGAGFSAARPGQLAVPLIDSGPYDYRHVNVYAQSLDEDSLLTHTGKMIRARLGMREIGGGHCRPAAIECPQVLALRHELDGVAVLTLANLGPEDVQFTLHDADCQHMTDVMADGPYDAPSGHPVRLRLRGYGYRWLRPRIAL</sequence>
<dbReference type="EC" id="3.2.1.1" evidence="3"/>
<dbReference type="InterPro" id="IPR013780">
    <property type="entry name" value="Glyco_hydro_b"/>
</dbReference>
<dbReference type="GO" id="GO:0004556">
    <property type="term" value="F:alpha-amylase activity"/>
    <property type="evidence" value="ECO:0007669"/>
    <property type="project" value="UniProtKB-UniRule"/>
</dbReference>
<comment type="caution">
    <text evidence="5">The sequence shown here is derived from an EMBL/GenBank/DDBJ whole genome shotgun (WGS) entry which is preliminary data.</text>
</comment>
<keyword evidence="3" id="KW-0378">Hydrolase</keyword>